<organism evidence="11 12">
    <name type="scientific">Meloidogyne incognita</name>
    <name type="common">Southern root-knot nematode worm</name>
    <name type="synonym">Oxyuris incognita</name>
    <dbReference type="NCBI Taxonomy" id="6306"/>
    <lineage>
        <taxon>Eukaryota</taxon>
        <taxon>Metazoa</taxon>
        <taxon>Ecdysozoa</taxon>
        <taxon>Nematoda</taxon>
        <taxon>Chromadorea</taxon>
        <taxon>Rhabditida</taxon>
        <taxon>Tylenchina</taxon>
        <taxon>Tylenchomorpha</taxon>
        <taxon>Tylenchoidea</taxon>
        <taxon>Meloidogynidae</taxon>
        <taxon>Meloidogyninae</taxon>
        <taxon>Meloidogyne</taxon>
        <taxon>Meloidogyne incognita group</taxon>
    </lineage>
</organism>
<dbReference type="InterPro" id="IPR013088">
    <property type="entry name" value="Znf_NHR/GATA"/>
</dbReference>
<keyword evidence="8" id="KW-0675">Receptor</keyword>
<dbReference type="AlphaFoldDB" id="A0A914NRF5"/>
<dbReference type="PROSITE" id="PS51030">
    <property type="entry name" value="NUCLEAR_REC_DBD_2"/>
    <property type="match status" value="1"/>
</dbReference>
<keyword evidence="4" id="KW-0862">Zinc</keyword>
<keyword evidence="9" id="KW-0539">Nucleus</keyword>
<dbReference type="SMART" id="SM00399">
    <property type="entry name" value="ZnF_C4"/>
    <property type="match status" value="1"/>
</dbReference>
<comment type="subcellular location">
    <subcellularLocation>
        <location evidence="1">Nucleus</location>
    </subcellularLocation>
</comment>
<dbReference type="InterPro" id="IPR001628">
    <property type="entry name" value="Znf_hrmn_rcpt"/>
</dbReference>
<dbReference type="Gene3D" id="3.30.50.10">
    <property type="entry name" value="Erythroid Transcription Factor GATA-1, subunit A"/>
    <property type="match status" value="1"/>
</dbReference>
<dbReference type="SUPFAM" id="SSF57716">
    <property type="entry name" value="Glucocorticoid receptor-like (DNA-binding domain)"/>
    <property type="match status" value="1"/>
</dbReference>
<dbReference type="PANTHER" id="PTHR46011:SF4">
    <property type="entry name" value="NUCLEAR HORMONE RECEPTOR FAMILY MEMBER NHR-43"/>
    <property type="match status" value="1"/>
</dbReference>
<evidence type="ECO:0000256" key="9">
    <source>
        <dbReference type="ARBA" id="ARBA00023242"/>
    </source>
</evidence>
<keyword evidence="2" id="KW-0479">Metal-binding</keyword>
<evidence type="ECO:0000259" key="10">
    <source>
        <dbReference type="PROSITE" id="PS51030"/>
    </source>
</evidence>
<keyword evidence="3" id="KW-0863">Zinc-finger</keyword>
<keyword evidence="6" id="KW-0238">DNA-binding</keyword>
<reference evidence="12" key="1">
    <citation type="submission" date="2022-11" db="UniProtKB">
        <authorList>
            <consortium name="WormBaseParasite"/>
        </authorList>
    </citation>
    <scope>IDENTIFICATION</scope>
</reference>
<evidence type="ECO:0000256" key="6">
    <source>
        <dbReference type="ARBA" id="ARBA00023125"/>
    </source>
</evidence>
<evidence type="ECO:0000256" key="1">
    <source>
        <dbReference type="ARBA" id="ARBA00004123"/>
    </source>
</evidence>
<dbReference type="GO" id="GO:0005634">
    <property type="term" value="C:nucleus"/>
    <property type="evidence" value="ECO:0007669"/>
    <property type="project" value="UniProtKB-SubCell"/>
</dbReference>
<evidence type="ECO:0000256" key="4">
    <source>
        <dbReference type="ARBA" id="ARBA00022833"/>
    </source>
</evidence>
<accession>A0A914NRF5</accession>
<evidence type="ECO:0000313" key="12">
    <source>
        <dbReference type="WBParaSite" id="Minc3s09497g43263"/>
    </source>
</evidence>
<dbReference type="CDD" id="cd06960">
    <property type="entry name" value="NR_DBD_HNF4A"/>
    <property type="match status" value="1"/>
</dbReference>
<sequence>MCNRALVWRSVISGLDCFFENVGPPCLTESVNMKATGSGTLPELHCAICAQASHGCHFGVVACRPCAAFFSVSRILHYYRGTYTVTHIKTMLVFRRCVIENRTYNCLRGTNKCDIREEGHRNACKACRLRLCRQAGMNYNFSSIEDNDKDLSFSFQSDLQDQMDSSNTPIGKAFDDSYAPNLAKIIRAYNSFIDGQRSLHEVTVTGNIDDFTQIQSDSKPLYFTMLNDGFQIFSQMENKTKLTILDCSYRQFTMLHSCYLTVSQFPDIDDTRFVVNFGYVINIDELDGFIEKLAKDKPNPEEYIRLKKPLMEKYYKFISNLKKFPEGIKQQDICAMMAVTIWNITQQEFGQTKINKDIPEWVRFKETFLSEWLADLTIRFDNKTHEPAILMAQLLCKLVELN</sequence>
<dbReference type="GO" id="GO:0008270">
    <property type="term" value="F:zinc ion binding"/>
    <property type="evidence" value="ECO:0007669"/>
    <property type="project" value="UniProtKB-KW"/>
</dbReference>
<evidence type="ECO:0000256" key="2">
    <source>
        <dbReference type="ARBA" id="ARBA00022723"/>
    </source>
</evidence>
<evidence type="ECO:0000256" key="5">
    <source>
        <dbReference type="ARBA" id="ARBA00023015"/>
    </source>
</evidence>
<name>A0A914NRF5_MELIC</name>
<dbReference type="PRINTS" id="PR00047">
    <property type="entry name" value="STROIDFINGER"/>
</dbReference>
<dbReference type="InterPro" id="IPR049636">
    <property type="entry name" value="HNF4-like_DBD"/>
</dbReference>
<keyword evidence="5" id="KW-0805">Transcription regulation</keyword>
<dbReference type="Proteomes" id="UP000887563">
    <property type="component" value="Unplaced"/>
</dbReference>
<dbReference type="WBParaSite" id="Minc3s09497g43263">
    <property type="protein sequence ID" value="Minc3s09497g43263"/>
    <property type="gene ID" value="Minc3s09497g43263"/>
</dbReference>
<keyword evidence="7" id="KW-0804">Transcription</keyword>
<dbReference type="GO" id="GO:0000978">
    <property type="term" value="F:RNA polymerase II cis-regulatory region sequence-specific DNA binding"/>
    <property type="evidence" value="ECO:0007669"/>
    <property type="project" value="InterPro"/>
</dbReference>
<dbReference type="Pfam" id="PF00105">
    <property type="entry name" value="zf-C4"/>
    <property type="match status" value="2"/>
</dbReference>
<evidence type="ECO:0000256" key="3">
    <source>
        <dbReference type="ARBA" id="ARBA00022771"/>
    </source>
</evidence>
<dbReference type="GO" id="GO:0006357">
    <property type="term" value="P:regulation of transcription by RNA polymerase II"/>
    <property type="evidence" value="ECO:0007669"/>
    <property type="project" value="TreeGrafter"/>
</dbReference>
<protein>
    <submittedName>
        <fullName evidence="12">Nuclear receptor domain-containing protein</fullName>
    </submittedName>
</protein>
<dbReference type="GO" id="GO:0003700">
    <property type="term" value="F:DNA-binding transcription factor activity"/>
    <property type="evidence" value="ECO:0007669"/>
    <property type="project" value="InterPro"/>
</dbReference>
<evidence type="ECO:0000256" key="7">
    <source>
        <dbReference type="ARBA" id="ARBA00023163"/>
    </source>
</evidence>
<feature type="domain" description="Nuclear receptor" evidence="10">
    <location>
        <begin position="43"/>
        <end position="144"/>
    </location>
</feature>
<evidence type="ECO:0000256" key="8">
    <source>
        <dbReference type="ARBA" id="ARBA00023170"/>
    </source>
</evidence>
<keyword evidence="11" id="KW-1185">Reference proteome</keyword>
<evidence type="ECO:0000313" key="11">
    <source>
        <dbReference type="Proteomes" id="UP000887563"/>
    </source>
</evidence>
<proteinExistence type="predicted"/>
<dbReference type="PANTHER" id="PTHR46011">
    <property type="entry name" value="NUCLEAR HORMONE RECEPTOR FAMILY MEMBER NHR-86-RELATED"/>
    <property type="match status" value="1"/>
</dbReference>